<organism evidence="3 4">
    <name type="scientific">Caenorhabditis remanei</name>
    <name type="common">Caenorhabditis vulgaris</name>
    <dbReference type="NCBI Taxonomy" id="31234"/>
    <lineage>
        <taxon>Eukaryota</taxon>
        <taxon>Metazoa</taxon>
        <taxon>Ecdysozoa</taxon>
        <taxon>Nematoda</taxon>
        <taxon>Chromadorea</taxon>
        <taxon>Rhabditida</taxon>
        <taxon>Rhabditina</taxon>
        <taxon>Rhabditomorpha</taxon>
        <taxon>Rhabditoidea</taxon>
        <taxon>Rhabditidae</taxon>
        <taxon>Peloderinae</taxon>
        <taxon>Caenorhabditis</taxon>
    </lineage>
</organism>
<dbReference type="AlphaFoldDB" id="A0A6A5H7L0"/>
<evidence type="ECO:0000259" key="2">
    <source>
        <dbReference type="PROSITE" id="PS00028"/>
    </source>
</evidence>
<reference evidence="3 4" key="1">
    <citation type="submission" date="2019-12" db="EMBL/GenBank/DDBJ databases">
        <title>Chromosome-level assembly of the Caenorhabditis remanei genome.</title>
        <authorList>
            <person name="Teterina A.A."/>
            <person name="Willis J.H."/>
            <person name="Phillips P.C."/>
        </authorList>
    </citation>
    <scope>NUCLEOTIDE SEQUENCE [LARGE SCALE GENOMIC DNA]</scope>
    <source>
        <strain evidence="3 4">PX506</strain>
        <tissue evidence="3">Whole organism</tissue>
    </source>
</reference>
<accession>A0A6A5H7L0</accession>
<comment type="caution">
    <text evidence="3">The sequence shown here is derived from an EMBL/GenBank/DDBJ whole genome shotgun (WGS) entry which is preliminary data.</text>
</comment>
<proteinExistence type="predicted"/>
<dbReference type="CTD" id="9800193"/>
<name>A0A6A5H7L0_CAERE</name>
<dbReference type="InterPro" id="IPR013087">
    <property type="entry name" value="Znf_C2H2_type"/>
</dbReference>
<feature type="region of interest" description="Disordered" evidence="1">
    <location>
        <begin position="1"/>
        <end position="73"/>
    </location>
</feature>
<dbReference type="GeneID" id="9800193"/>
<protein>
    <recommendedName>
        <fullName evidence="2">C2H2-type domain-containing protein</fullName>
    </recommendedName>
</protein>
<feature type="domain" description="C2H2-type" evidence="2">
    <location>
        <begin position="74"/>
        <end position="95"/>
    </location>
</feature>
<dbReference type="RefSeq" id="XP_053587757.1">
    <property type="nucleotide sequence ID" value="XM_053728180.1"/>
</dbReference>
<gene>
    <name evidence="3" type="ORF">GCK72_011047</name>
</gene>
<dbReference type="KEGG" id="crq:GCK72_011047"/>
<evidence type="ECO:0000313" key="4">
    <source>
        <dbReference type="Proteomes" id="UP000483820"/>
    </source>
</evidence>
<dbReference type="EMBL" id="WUAV01000003">
    <property type="protein sequence ID" value="KAF1762784.1"/>
    <property type="molecule type" value="Genomic_DNA"/>
</dbReference>
<evidence type="ECO:0000313" key="3">
    <source>
        <dbReference type="EMBL" id="KAF1762784.1"/>
    </source>
</evidence>
<sequence>MSESSDDEDRKRDKKSTKRRSDKARDRSRSPITRGQCKSPKFRESRSSSRGTFDGIDLPPLPPPRPRSPQYHSCRQCRRTFDTVRELAEHEVKGHDCEILCYHCDKHMHKQTNLDSQKFVPLQKHSYVVQLSMCWYPRPRPRGKQHRIDHSENSF</sequence>
<dbReference type="PROSITE" id="PS00028">
    <property type="entry name" value="ZINC_FINGER_C2H2_1"/>
    <property type="match status" value="1"/>
</dbReference>
<feature type="compositionally biased region" description="Basic residues" evidence="1">
    <location>
        <begin position="12"/>
        <end position="22"/>
    </location>
</feature>
<dbReference type="Proteomes" id="UP000483820">
    <property type="component" value="Chromosome III"/>
</dbReference>
<evidence type="ECO:0000256" key="1">
    <source>
        <dbReference type="SAM" id="MobiDB-lite"/>
    </source>
</evidence>